<dbReference type="Pfam" id="PF00501">
    <property type="entry name" value="AMP-binding"/>
    <property type="match status" value="1"/>
</dbReference>
<dbReference type="SUPFAM" id="SSF56801">
    <property type="entry name" value="Acetyl-CoA synthetase-like"/>
    <property type="match status" value="1"/>
</dbReference>
<dbReference type="Gene3D" id="3.40.50.12780">
    <property type="entry name" value="N-terminal domain of ligase-like"/>
    <property type="match status" value="1"/>
</dbReference>
<sequence length="416" mass="46896">MAKLTTGSIVDILGAIIADELGRLRMGDEQLWKGRQWHPSSHVVFASKASGDPHEVVVDSFEWMSIASRVVEFFQLNSSGLEDYLLRFSTLEQWAEVIETSREDGRLDITFCSSGSTAQVTHHRHHWMALVAEAQFFIDFMHRHDVDIKRVVSFVPPHHIYGFIFSILLPELLQIPVLRGLKALSTTQAQQLQSGDLLIGFPAVFEQCAQLDTAFPRGVHAVCSTGPCAPQVLKALTDNGLSRVFEVYGCTETGGVGIRNSHDEPYQLLPRWIKQGNDELMDNVSRQVIELPDSLKWHAPGLFEPVKRKDDTLSICGKSVHPETIARVIKQHPNISDARVRLIHEQESRALKALLIADPDSRSGQTETLIAQVRTWLADKLEPHELPKRFTVRETVPTNELGKEIDWESQPDLMRR</sequence>
<dbReference type="PANTHER" id="PTHR43767">
    <property type="entry name" value="LONG-CHAIN-FATTY-ACID--COA LIGASE"/>
    <property type="match status" value="1"/>
</dbReference>
<dbReference type="RefSeq" id="WP_110572071.1">
    <property type="nucleotide sequence ID" value="NZ_PIPV01000001.1"/>
</dbReference>
<evidence type="ECO:0000256" key="1">
    <source>
        <dbReference type="ARBA" id="ARBA00022598"/>
    </source>
</evidence>
<gene>
    <name evidence="3" type="ORF">CWE25_00380</name>
</gene>
<reference evidence="4" key="1">
    <citation type="journal article" date="2018" name="Front. Microbiol.">
        <title>Genome-Based Analysis Reveals the Taxonomy and Diversity of the Family Idiomarinaceae.</title>
        <authorList>
            <person name="Liu Y."/>
            <person name="Lai Q."/>
            <person name="Shao Z."/>
        </authorList>
    </citation>
    <scope>NUCLEOTIDE SEQUENCE [LARGE SCALE GENOMIC DNA]</scope>
    <source>
        <strain evidence="4">F23</strain>
    </source>
</reference>
<dbReference type="InterPro" id="IPR042099">
    <property type="entry name" value="ANL_N_sf"/>
</dbReference>
<proteinExistence type="predicted"/>
<evidence type="ECO:0000313" key="4">
    <source>
        <dbReference type="Proteomes" id="UP000287330"/>
    </source>
</evidence>
<organism evidence="3 4">
    <name type="scientific">Idiomarina fontislapidosi</name>
    <dbReference type="NCBI Taxonomy" id="263723"/>
    <lineage>
        <taxon>Bacteria</taxon>
        <taxon>Pseudomonadati</taxon>
        <taxon>Pseudomonadota</taxon>
        <taxon>Gammaproteobacteria</taxon>
        <taxon>Alteromonadales</taxon>
        <taxon>Idiomarinaceae</taxon>
        <taxon>Idiomarina</taxon>
    </lineage>
</organism>
<dbReference type="InterPro" id="IPR045851">
    <property type="entry name" value="AMP-bd_C_sf"/>
</dbReference>
<dbReference type="OrthoDB" id="9787658at2"/>
<dbReference type="Proteomes" id="UP000287330">
    <property type="component" value="Unassembled WGS sequence"/>
</dbReference>
<keyword evidence="1" id="KW-0436">Ligase</keyword>
<keyword evidence="4" id="KW-1185">Reference proteome</keyword>
<dbReference type="GO" id="GO:0016874">
    <property type="term" value="F:ligase activity"/>
    <property type="evidence" value="ECO:0007669"/>
    <property type="project" value="UniProtKB-KW"/>
</dbReference>
<name>A0A432YAW2_9GAMM</name>
<protein>
    <recommendedName>
        <fullName evidence="2">AMP-dependent synthetase/ligase domain-containing protein</fullName>
    </recommendedName>
</protein>
<dbReference type="InterPro" id="IPR000873">
    <property type="entry name" value="AMP-dep_synth/lig_dom"/>
</dbReference>
<evidence type="ECO:0000259" key="2">
    <source>
        <dbReference type="Pfam" id="PF00501"/>
    </source>
</evidence>
<dbReference type="Gene3D" id="3.30.300.30">
    <property type="match status" value="1"/>
</dbReference>
<dbReference type="EMBL" id="PIPV01000001">
    <property type="protein sequence ID" value="RUO58094.1"/>
    <property type="molecule type" value="Genomic_DNA"/>
</dbReference>
<dbReference type="InterPro" id="IPR050237">
    <property type="entry name" value="ATP-dep_AMP-bd_enzyme"/>
</dbReference>
<dbReference type="PANTHER" id="PTHR43767:SF8">
    <property type="entry name" value="LONG-CHAIN-FATTY-ACID--COA LIGASE"/>
    <property type="match status" value="1"/>
</dbReference>
<feature type="domain" description="AMP-dependent synthetase/ligase" evidence="2">
    <location>
        <begin position="122"/>
        <end position="259"/>
    </location>
</feature>
<evidence type="ECO:0000313" key="3">
    <source>
        <dbReference type="EMBL" id="RUO58094.1"/>
    </source>
</evidence>
<comment type="caution">
    <text evidence="3">The sequence shown here is derived from an EMBL/GenBank/DDBJ whole genome shotgun (WGS) entry which is preliminary data.</text>
</comment>
<accession>A0A432YAW2</accession>
<dbReference type="AlphaFoldDB" id="A0A432YAW2"/>